<reference evidence="2" key="1">
    <citation type="submission" date="2019-01" db="EMBL/GenBank/DDBJ databases">
        <authorList>
            <person name="Lista F."/>
            <person name="Anselmo A."/>
        </authorList>
    </citation>
    <scope>NUCLEOTIDE SEQUENCE</scope>
    <source>
        <strain evidence="2">25S</strain>
    </source>
</reference>
<dbReference type="AlphaFoldDB" id="A0A483EBN1"/>
<comment type="caution">
    <text evidence="2">The sequence shown here is derived from an EMBL/GenBank/DDBJ whole genome shotgun (WGS) entry which is preliminary data.</text>
</comment>
<keyword evidence="1" id="KW-0812">Transmembrane</keyword>
<dbReference type="RefSeq" id="WP_061112851.1">
    <property type="nucleotide sequence ID" value="NZ_CAAHAP010000004.1"/>
</dbReference>
<dbReference type="EMBL" id="SDBX01000015">
    <property type="protein sequence ID" value="TCW73354.1"/>
    <property type="molecule type" value="Genomic_DNA"/>
</dbReference>
<protein>
    <submittedName>
        <fullName evidence="2">Uncharacterized protein</fullName>
    </submittedName>
</protein>
<evidence type="ECO:0000313" key="2">
    <source>
        <dbReference type="EMBL" id="TCW73354.1"/>
    </source>
</evidence>
<name>A0A483EBN1_KLEPN</name>
<organism evidence="2">
    <name type="scientific">Klebsiella pneumoniae</name>
    <dbReference type="NCBI Taxonomy" id="573"/>
    <lineage>
        <taxon>Bacteria</taxon>
        <taxon>Pseudomonadati</taxon>
        <taxon>Pseudomonadota</taxon>
        <taxon>Gammaproteobacteria</taxon>
        <taxon>Enterobacterales</taxon>
        <taxon>Enterobacteriaceae</taxon>
        <taxon>Klebsiella/Raoultella group</taxon>
        <taxon>Klebsiella</taxon>
        <taxon>Klebsiella pneumoniae complex</taxon>
    </lineage>
</organism>
<evidence type="ECO:0000256" key="1">
    <source>
        <dbReference type="SAM" id="Phobius"/>
    </source>
</evidence>
<feature type="transmembrane region" description="Helical" evidence="1">
    <location>
        <begin position="51"/>
        <end position="69"/>
    </location>
</feature>
<proteinExistence type="predicted"/>
<keyword evidence="1" id="KW-1133">Transmembrane helix</keyword>
<gene>
    <name evidence="2" type="ORF">ETE95_15150</name>
</gene>
<accession>A0A483EBN1</accession>
<sequence>MKEIMTRIEMVAENQEKLIADTRSDLRGISSDMQSMERRIVDKMDKNQKQLVCLLVLVILMPIFIALVTK</sequence>
<keyword evidence="1" id="KW-0472">Membrane</keyword>